<keyword evidence="3" id="KW-1185">Reference proteome</keyword>
<evidence type="ECO:0000313" key="2">
    <source>
        <dbReference type="EMBL" id="QZP38537.1"/>
    </source>
</evidence>
<gene>
    <name evidence="2" type="ORF">K6T50_05190</name>
</gene>
<feature type="domain" description="Halobacterial output" evidence="1">
    <location>
        <begin position="6"/>
        <end position="70"/>
    </location>
</feature>
<dbReference type="GeneID" id="67177514"/>
<organism evidence="2 3">
    <name type="scientific">Halobaculum magnesiiphilum</name>
    <dbReference type="NCBI Taxonomy" id="1017351"/>
    <lineage>
        <taxon>Archaea</taxon>
        <taxon>Methanobacteriati</taxon>
        <taxon>Methanobacteriota</taxon>
        <taxon>Stenosarchaea group</taxon>
        <taxon>Halobacteria</taxon>
        <taxon>Halobacteriales</taxon>
        <taxon>Haloferacaceae</taxon>
        <taxon>Halobaculum</taxon>
    </lineage>
</organism>
<dbReference type="Pfam" id="PF18545">
    <property type="entry name" value="HalOD1"/>
    <property type="match status" value="1"/>
</dbReference>
<name>A0A8T8WFA5_9EURY</name>
<dbReference type="Proteomes" id="UP000826254">
    <property type="component" value="Chromosome"/>
</dbReference>
<dbReference type="KEGG" id="hmp:K6T50_05190"/>
<evidence type="ECO:0000313" key="3">
    <source>
        <dbReference type="Proteomes" id="UP000826254"/>
    </source>
</evidence>
<protein>
    <recommendedName>
        <fullName evidence="1">Halobacterial output domain-containing protein</fullName>
    </recommendedName>
</protein>
<dbReference type="RefSeq" id="WP_222608337.1">
    <property type="nucleotide sequence ID" value="NZ_CP081958.1"/>
</dbReference>
<accession>A0A8T8WFA5</accession>
<dbReference type="EMBL" id="CP081958">
    <property type="protein sequence ID" value="QZP38537.1"/>
    <property type="molecule type" value="Genomic_DNA"/>
</dbReference>
<proteinExistence type="predicted"/>
<evidence type="ECO:0000259" key="1">
    <source>
        <dbReference type="Pfam" id="PF18545"/>
    </source>
</evidence>
<sequence>MSSLVVDRVVAAIADAEGKDPLDLDYALQDYIDADAIHQLAAHDGSSWTLQFEVPNHTVTVTGEGAVLVDGTKERVPSDD</sequence>
<dbReference type="InterPro" id="IPR040624">
    <property type="entry name" value="HalOD1"/>
</dbReference>
<reference evidence="2 3" key="1">
    <citation type="journal article" date="2021" name="Int. J. Syst. Evol. Microbiol.">
        <title>Halobaculum halophilum sp. nov. and Halobaculum salinum sp. nov., isolated from salt lake and saline soil.</title>
        <authorList>
            <person name="Cui H.L."/>
            <person name="Shi X.W."/>
            <person name="Yin X.M."/>
            <person name="Yang X.Y."/>
            <person name="Hou J."/>
            <person name="Zhu L."/>
        </authorList>
    </citation>
    <scope>NUCLEOTIDE SEQUENCE [LARGE SCALE GENOMIC DNA]</scope>
    <source>
        <strain evidence="2 3">NBRC 109044</strain>
    </source>
</reference>
<dbReference type="AlphaFoldDB" id="A0A8T8WFA5"/>